<dbReference type="SUPFAM" id="SSF52540">
    <property type="entry name" value="P-loop containing nucleoside triphosphate hydrolases"/>
    <property type="match status" value="1"/>
</dbReference>
<accession>A0A9W5RA12</accession>
<evidence type="ECO:0000313" key="1">
    <source>
        <dbReference type="EMBL" id="EOQ17625.1"/>
    </source>
</evidence>
<name>A0A9W5RA12_BACCE</name>
<reference evidence="1 2" key="1">
    <citation type="submission" date="2012-12" db="EMBL/GenBank/DDBJ databases">
        <title>The Genome Sequence of Bacillus cereus VD184.</title>
        <authorList>
            <consortium name="The Broad Institute Genome Sequencing Platform"/>
            <consortium name="The Broad Institute Genome Sequencing Center for Infectious Disease"/>
            <person name="Feldgarden M."/>
            <person name="Van der Auwera G.A."/>
            <person name="Mahillon J."/>
            <person name="Duprez V."/>
            <person name="Timmery S."/>
            <person name="Mattelet C."/>
            <person name="Dierick K."/>
            <person name="Sun M."/>
            <person name="Yu Z."/>
            <person name="Zhu L."/>
            <person name="Hu X."/>
            <person name="Shank E.B."/>
            <person name="Swiecicka I."/>
            <person name="Hansen B.M."/>
            <person name="Andrup L."/>
            <person name="Walker B."/>
            <person name="Young S.K."/>
            <person name="Zeng Q."/>
            <person name="Gargeya S."/>
            <person name="Fitzgerald M."/>
            <person name="Haas B."/>
            <person name="Abouelleil A."/>
            <person name="Alvarado L."/>
            <person name="Arachchi H.M."/>
            <person name="Berlin A.M."/>
            <person name="Chapman S.B."/>
            <person name="Dewar J."/>
            <person name="Goldberg J."/>
            <person name="Griggs A."/>
            <person name="Gujja S."/>
            <person name="Hansen M."/>
            <person name="Howarth C."/>
            <person name="Imamovic A."/>
            <person name="Larimer J."/>
            <person name="McCowan C."/>
            <person name="Murphy C."/>
            <person name="Neiman D."/>
            <person name="Pearson M."/>
            <person name="Priest M."/>
            <person name="Roberts A."/>
            <person name="Saif S."/>
            <person name="Shea T."/>
            <person name="Sisk P."/>
            <person name="Sykes S."/>
            <person name="Wortman J."/>
            <person name="Nusbaum C."/>
            <person name="Birren B."/>
        </authorList>
    </citation>
    <scope>NUCLEOTIDE SEQUENCE [LARGE SCALE GENOMIC DNA]</scope>
    <source>
        <strain evidence="1 2">VD184</strain>
    </source>
</reference>
<organism evidence="1 2">
    <name type="scientific">Bacillus cereus VD184</name>
    <dbReference type="NCBI Taxonomy" id="1053242"/>
    <lineage>
        <taxon>Bacteria</taxon>
        <taxon>Bacillati</taxon>
        <taxon>Bacillota</taxon>
        <taxon>Bacilli</taxon>
        <taxon>Bacillales</taxon>
        <taxon>Bacillaceae</taxon>
        <taxon>Bacillus</taxon>
        <taxon>Bacillus cereus group</taxon>
    </lineage>
</organism>
<comment type="caution">
    <text evidence="1">The sequence shown here is derived from an EMBL/GenBank/DDBJ whole genome shotgun (WGS) entry which is preliminary data.</text>
</comment>
<sequence length="568" mass="67542">MKRDFTLKPLKNEQLKLSIFSPTHFQKINRIEKIIDQHIPGITVLSGNRGVGKSTIMNYYVNQYKDKNNYLFFNFNLTNNNSNFFRDIFTYIQKIDLDIKEIDAEIKQKIESHIGSLKEKIFYNIVHEKISDKEYALTKEFKTLSESSISIPFKILGFKANISKNTSDKNIDRYKTKIIKTKNFYKDEVQNELIEILNLLANYYKIFFILDELDKMNNISFNDFILENKILFLESDLSFFIIIDKEKCIDLQYNNSLMTSLVREFIHLSNLEWSEFVIIASRMNTNISVNELKEYFYKTRGNFRELINLQLSNKNIYLPYKQTDFLECFLLFEFFMKIPYINNLPILIKDFVKDFLYEVLDLFSLVGPINKNELNTISEKYSNNMILHSVITRLTSEIINLKNFEEIIVSDVVSLRDEIKKYHTPKELYFNTFNNKLHKYNIVEFNTPELQDWIYWIDAWIDSIDFICICKQTIDPDVQSINYLSYHCNVFVSNNYIEPTVFINNDGFAWIHEYGGREDALKNHLNELGLFYLEVDLGKNILNKDFFKKKTNLINLETKIKEKYDSKL</sequence>
<evidence type="ECO:0000313" key="2">
    <source>
        <dbReference type="Proteomes" id="UP000014028"/>
    </source>
</evidence>
<dbReference type="RefSeq" id="WP_016122010.1">
    <property type="nucleotide sequence ID" value="NZ_KB976825.1"/>
</dbReference>
<dbReference type="Gene3D" id="3.40.50.300">
    <property type="entry name" value="P-loop containing nucleotide triphosphate hydrolases"/>
    <property type="match status" value="1"/>
</dbReference>
<dbReference type="Proteomes" id="UP000014028">
    <property type="component" value="Unassembled WGS sequence"/>
</dbReference>
<dbReference type="EMBL" id="AHFK01000028">
    <property type="protein sequence ID" value="EOQ17625.1"/>
    <property type="molecule type" value="Genomic_DNA"/>
</dbReference>
<proteinExistence type="predicted"/>
<dbReference type="AlphaFoldDB" id="A0A9W5RA12"/>
<dbReference type="InterPro" id="IPR027417">
    <property type="entry name" value="P-loop_NTPase"/>
</dbReference>
<gene>
    <name evidence="1" type="ORF">IKC_01616</name>
</gene>
<protein>
    <submittedName>
        <fullName evidence="1">Uncharacterized protein</fullName>
    </submittedName>
</protein>